<dbReference type="InterPro" id="IPR036388">
    <property type="entry name" value="WH-like_DNA-bd_sf"/>
</dbReference>
<name>A0A6G8Q0V4_9ACTN</name>
<keyword evidence="6" id="KW-1185">Reference proteome</keyword>
<dbReference type="EMBL" id="CP045121">
    <property type="protein sequence ID" value="QIN80093.1"/>
    <property type="molecule type" value="Genomic_DNA"/>
</dbReference>
<keyword evidence="3" id="KW-0804">Transcription</keyword>
<evidence type="ECO:0000256" key="2">
    <source>
        <dbReference type="ARBA" id="ARBA00023125"/>
    </source>
</evidence>
<dbReference type="Gene3D" id="1.10.10.10">
    <property type="entry name" value="Winged helix-like DNA-binding domain superfamily/Winged helix DNA-binding domain"/>
    <property type="match status" value="1"/>
</dbReference>
<sequence length="170" mass="18770">MREDAHERENIVALEAAAGGAKEKLRLWLRALTFTNLVEGRVRARLRDEYGVTLPRFDMMAALHDAPDGLSMGEVSRRLMVSNGNVTGIAERLEREGLIVRRPMPGDRRSQIVRLTEAGRAAFEEMAVEHEAWIAGMLSGLSEGEVETLHHLLGKAKRSVLGADEGEESA</sequence>
<gene>
    <name evidence="5" type="ORF">GBA65_17960</name>
</gene>
<dbReference type="InterPro" id="IPR036390">
    <property type="entry name" value="WH_DNA-bd_sf"/>
</dbReference>
<evidence type="ECO:0000313" key="5">
    <source>
        <dbReference type="EMBL" id="QIN80093.1"/>
    </source>
</evidence>
<dbReference type="InterPro" id="IPR023187">
    <property type="entry name" value="Tscrpt_reg_MarR-type_CS"/>
</dbReference>
<keyword evidence="1" id="KW-0805">Transcription regulation</keyword>
<dbReference type="GO" id="GO:0003677">
    <property type="term" value="F:DNA binding"/>
    <property type="evidence" value="ECO:0007669"/>
    <property type="project" value="UniProtKB-KW"/>
</dbReference>
<dbReference type="SMART" id="SM00347">
    <property type="entry name" value="HTH_MARR"/>
    <property type="match status" value="1"/>
</dbReference>
<dbReference type="PROSITE" id="PS01117">
    <property type="entry name" value="HTH_MARR_1"/>
    <property type="match status" value="1"/>
</dbReference>
<accession>A0A6G8Q0V4</accession>
<dbReference type="PROSITE" id="PS50995">
    <property type="entry name" value="HTH_MARR_2"/>
    <property type="match status" value="1"/>
</dbReference>
<dbReference type="InterPro" id="IPR000835">
    <property type="entry name" value="HTH_MarR-typ"/>
</dbReference>
<dbReference type="PRINTS" id="PR00598">
    <property type="entry name" value="HTHMARR"/>
</dbReference>
<feature type="domain" description="HTH marR-type" evidence="4">
    <location>
        <begin position="22"/>
        <end position="158"/>
    </location>
</feature>
<dbReference type="RefSeq" id="WP_166397769.1">
    <property type="nucleotide sequence ID" value="NZ_CP045121.1"/>
</dbReference>
<dbReference type="GO" id="GO:0003700">
    <property type="term" value="F:DNA-binding transcription factor activity"/>
    <property type="evidence" value="ECO:0007669"/>
    <property type="project" value="InterPro"/>
</dbReference>
<protein>
    <submittedName>
        <fullName evidence="5">MarR family transcriptional regulator</fullName>
    </submittedName>
</protein>
<dbReference type="GO" id="GO:0006950">
    <property type="term" value="P:response to stress"/>
    <property type="evidence" value="ECO:0007669"/>
    <property type="project" value="TreeGrafter"/>
</dbReference>
<evidence type="ECO:0000313" key="6">
    <source>
        <dbReference type="Proteomes" id="UP000502706"/>
    </source>
</evidence>
<proteinExistence type="predicted"/>
<organism evidence="5 6">
    <name type="scientific">Rubrobacter marinus</name>
    <dbReference type="NCBI Taxonomy" id="2653852"/>
    <lineage>
        <taxon>Bacteria</taxon>
        <taxon>Bacillati</taxon>
        <taxon>Actinomycetota</taxon>
        <taxon>Rubrobacteria</taxon>
        <taxon>Rubrobacterales</taxon>
        <taxon>Rubrobacteraceae</taxon>
        <taxon>Rubrobacter</taxon>
    </lineage>
</organism>
<evidence type="ECO:0000256" key="3">
    <source>
        <dbReference type="ARBA" id="ARBA00023163"/>
    </source>
</evidence>
<dbReference type="KEGG" id="rmar:GBA65_17960"/>
<dbReference type="Proteomes" id="UP000502706">
    <property type="component" value="Chromosome"/>
</dbReference>
<dbReference type="Pfam" id="PF12802">
    <property type="entry name" value="MarR_2"/>
    <property type="match status" value="1"/>
</dbReference>
<dbReference type="AlphaFoldDB" id="A0A6G8Q0V4"/>
<reference evidence="5 6" key="1">
    <citation type="submission" date="2019-10" db="EMBL/GenBank/DDBJ databases">
        <title>Rubrobacter sp nov SCSIO 52915 isolated from a deep-sea sediment in the South China Sea.</title>
        <authorList>
            <person name="Chen R.W."/>
        </authorList>
    </citation>
    <scope>NUCLEOTIDE SEQUENCE [LARGE SCALE GENOMIC DNA]</scope>
    <source>
        <strain evidence="5 6">SCSIO 52915</strain>
    </source>
</reference>
<evidence type="ECO:0000259" key="4">
    <source>
        <dbReference type="PROSITE" id="PS50995"/>
    </source>
</evidence>
<dbReference type="InterPro" id="IPR039422">
    <property type="entry name" value="MarR/SlyA-like"/>
</dbReference>
<keyword evidence="2" id="KW-0238">DNA-binding</keyword>
<dbReference type="SUPFAM" id="SSF46785">
    <property type="entry name" value="Winged helix' DNA-binding domain"/>
    <property type="match status" value="1"/>
</dbReference>
<dbReference type="PANTHER" id="PTHR33164">
    <property type="entry name" value="TRANSCRIPTIONAL REGULATOR, MARR FAMILY"/>
    <property type="match status" value="1"/>
</dbReference>
<evidence type="ECO:0000256" key="1">
    <source>
        <dbReference type="ARBA" id="ARBA00023015"/>
    </source>
</evidence>
<dbReference type="PANTHER" id="PTHR33164:SF43">
    <property type="entry name" value="HTH-TYPE TRANSCRIPTIONAL REPRESSOR YETL"/>
    <property type="match status" value="1"/>
</dbReference>